<feature type="domain" description="Rhodopsin" evidence="7">
    <location>
        <begin position="27"/>
        <end position="264"/>
    </location>
</feature>
<keyword evidence="2 6" id="KW-0812">Transmembrane</keyword>
<protein>
    <recommendedName>
        <fullName evidence="7">Rhodopsin domain-containing protein</fullName>
    </recommendedName>
</protein>
<keyword evidence="9" id="KW-1185">Reference proteome</keyword>
<sequence>MVSSPTQAGVYAVSSILIAVSSACVVLRYKARRLRGAKWSVDDWLVFSTLGTIGSHTKIDSETGAAVSTPHEPDISKQFGALSAILTVLALGTLKSGVVMFYRRIFVGDRFRKISLAVILFIALWTVAFFFATVLEGNGQNLNLIWKSLVTFIGQCQKYKTIQLAHCASDVTTDLIVLLLPLPSIWRLNMSVRRKVLLSLIFLIGFVSVAAGTARLIIVAEDIVETSPGARDVLGTETNVLVWAYVEVGVGIVAACLPTLGPIFDNHSIDSVVASVRSRVSLASLGSKGSRDHSKASESDG</sequence>
<comment type="similarity">
    <text evidence="5">Belongs to the SAT4 family.</text>
</comment>
<dbReference type="EMBL" id="VFLP01000105">
    <property type="protein sequence ID" value="TRX87975.1"/>
    <property type="molecule type" value="Genomic_DNA"/>
</dbReference>
<evidence type="ECO:0000256" key="5">
    <source>
        <dbReference type="ARBA" id="ARBA00038359"/>
    </source>
</evidence>
<dbReference type="STRING" id="2512241.A0A553HJ38"/>
<proteinExistence type="inferred from homology"/>
<evidence type="ECO:0000313" key="9">
    <source>
        <dbReference type="Proteomes" id="UP000319160"/>
    </source>
</evidence>
<dbReference type="PANTHER" id="PTHR33048">
    <property type="entry name" value="PTH11-LIKE INTEGRAL MEMBRANE PROTEIN (AFU_ORTHOLOGUE AFUA_5G11245)"/>
    <property type="match status" value="1"/>
</dbReference>
<organism evidence="8 9">
    <name type="scientific">Xylaria flabelliformis</name>
    <dbReference type="NCBI Taxonomy" id="2512241"/>
    <lineage>
        <taxon>Eukaryota</taxon>
        <taxon>Fungi</taxon>
        <taxon>Dikarya</taxon>
        <taxon>Ascomycota</taxon>
        <taxon>Pezizomycotina</taxon>
        <taxon>Sordariomycetes</taxon>
        <taxon>Xylariomycetidae</taxon>
        <taxon>Xylariales</taxon>
        <taxon>Xylariaceae</taxon>
        <taxon>Xylaria</taxon>
    </lineage>
</organism>
<reference evidence="9" key="1">
    <citation type="submission" date="2019-06" db="EMBL/GenBank/DDBJ databases">
        <title>Draft genome sequence of the griseofulvin-producing fungus Xylaria cubensis strain G536.</title>
        <authorList>
            <person name="Mead M.E."/>
            <person name="Raja H.A."/>
            <person name="Steenwyk J.L."/>
            <person name="Knowles S.L."/>
            <person name="Oberlies N.H."/>
            <person name="Rokas A."/>
        </authorList>
    </citation>
    <scope>NUCLEOTIDE SEQUENCE [LARGE SCALE GENOMIC DNA]</scope>
    <source>
        <strain evidence="9">G536</strain>
    </source>
</reference>
<evidence type="ECO:0000256" key="3">
    <source>
        <dbReference type="ARBA" id="ARBA00022989"/>
    </source>
</evidence>
<evidence type="ECO:0000256" key="4">
    <source>
        <dbReference type="ARBA" id="ARBA00023136"/>
    </source>
</evidence>
<dbReference type="OrthoDB" id="5393606at2759"/>
<gene>
    <name evidence="8" type="ORF">FHL15_011116</name>
</gene>
<feature type="transmembrane region" description="Helical" evidence="6">
    <location>
        <begin position="6"/>
        <end position="29"/>
    </location>
</feature>
<accession>A0A553HJ38</accession>
<dbReference type="GO" id="GO:0016020">
    <property type="term" value="C:membrane"/>
    <property type="evidence" value="ECO:0007669"/>
    <property type="project" value="UniProtKB-SubCell"/>
</dbReference>
<evidence type="ECO:0000259" key="7">
    <source>
        <dbReference type="Pfam" id="PF20684"/>
    </source>
</evidence>
<feature type="transmembrane region" description="Helical" evidence="6">
    <location>
        <begin position="196"/>
        <end position="220"/>
    </location>
</feature>
<feature type="transmembrane region" description="Helical" evidence="6">
    <location>
        <begin position="240"/>
        <end position="260"/>
    </location>
</feature>
<comment type="caution">
    <text evidence="8">The sequence shown here is derived from an EMBL/GenBank/DDBJ whole genome shotgun (WGS) entry which is preliminary data.</text>
</comment>
<evidence type="ECO:0000256" key="6">
    <source>
        <dbReference type="SAM" id="Phobius"/>
    </source>
</evidence>
<comment type="subcellular location">
    <subcellularLocation>
        <location evidence="1">Membrane</location>
        <topology evidence="1">Multi-pass membrane protein</topology>
    </subcellularLocation>
</comment>
<keyword evidence="4 6" id="KW-0472">Membrane</keyword>
<feature type="transmembrane region" description="Helical" evidence="6">
    <location>
        <begin position="114"/>
        <end position="135"/>
    </location>
</feature>
<dbReference type="Proteomes" id="UP000319160">
    <property type="component" value="Unassembled WGS sequence"/>
</dbReference>
<evidence type="ECO:0000256" key="1">
    <source>
        <dbReference type="ARBA" id="ARBA00004141"/>
    </source>
</evidence>
<dbReference type="Pfam" id="PF20684">
    <property type="entry name" value="Fung_rhodopsin"/>
    <property type="match status" value="1"/>
</dbReference>
<evidence type="ECO:0000313" key="8">
    <source>
        <dbReference type="EMBL" id="TRX87975.1"/>
    </source>
</evidence>
<dbReference type="PANTHER" id="PTHR33048:SF134">
    <property type="entry name" value="INTEGRAL MEMBRANE PROTEIN"/>
    <property type="match status" value="1"/>
</dbReference>
<name>A0A553HJ38_9PEZI</name>
<keyword evidence="3 6" id="KW-1133">Transmembrane helix</keyword>
<dbReference type="AlphaFoldDB" id="A0A553HJ38"/>
<evidence type="ECO:0000256" key="2">
    <source>
        <dbReference type="ARBA" id="ARBA00022692"/>
    </source>
</evidence>
<dbReference type="InterPro" id="IPR052337">
    <property type="entry name" value="SAT4-like"/>
</dbReference>
<dbReference type="InterPro" id="IPR049326">
    <property type="entry name" value="Rhodopsin_dom_fungi"/>
</dbReference>
<feature type="transmembrane region" description="Helical" evidence="6">
    <location>
        <begin position="79"/>
        <end position="102"/>
    </location>
</feature>